<dbReference type="VEuPathDB" id="VectorBase:MDOA006141"/>
<dbReference type="PANTHER" id="PTHR11012:SF6">
    <property type="entry name" value="CHK DOMAIN OV1-RELATED"/>
    <property type="match status" value="1"/>
</dbReference>
<dbReference type="InterPro" id="IPR004119">
    <property type="entry name" value="EcKL"/>
</dbReference>
<dbReference type="Gene3D" id="3.90.1200.10">
    <property type="match status" value="2"/>
</dbReference>
<dbReference type="AlphaFoldDB" id="A0A1I8MLD3"/>
<dbReference type="InterPro" id="IPR011009">
    <property type="entry name" value="Kinase-like_dom_sf"/>
</dbReference>
<dbReference type="eggNOG" id="ENOG502RZD1">
    <property type="taxonomic scope" value="Eukaryota"/>
</dbReference>
<proteinExistence type="predicted"/>
<dbReference type="VEuPathDB" id="VectorBase:MDOMA2_002286"/>
<evidence type="ECO:0000259" key="1">
    <source>
        <dbReference type="SMART" id="SM00587"/>
    </source>
</evidence>
<name>A0A1I8MLD3_MUSDO</name>
<feature type="domain" description="CHK kinase-like" evidence="1">
    <location>
        <begin position="127"/>
        <end position="329"/>
    </location>
</feature>
<reference evidence="2" key="1">
    <citation type="submission" date="2020-05" db="UniProtKB">
        <authorList>
            <consortium name="EnsemblMetazoa"/>
        </authorList>
    </citation>
    <scope>IDENTIFICATION</scope>
    <source>
        <strain evidence="2">Aabys</strain>
    </source>
</reference>
<feature type="domain" description="CHK kinase-like" evidence="1">
    <location>
        <begin position="627"/>
        <end position="821"/>
    </location>
</feature>
<organism evidence="2">
    <name type="scientific">Musca domestica</name>
    <name type="common">House fly</name>
    <dbReference type="NCBI Taxonomy" id="7370"/>
    <lineage>
        <taxon>Eukaryota</taxon>
        <taxon>Metazoa</taxon>
        <taxon>Ecdysozoa</taxon>
        <taxon>Arthropoda</taxon>
        <taxon>Hexapoda</taxon>
        <taxon>Insecta</taxon>
        <taxon>Pterygota</taxon>
        <taxon>Neoptera</taxon>
        <taxon>Endopterygota</taxon>
        <taxon>Diptera</taxon>
        <taxon>Brachycera</taxon>
        <taxon>Muscomorpha</taxon>
        <taxon>Muscoidea</taxon>
        <taxon>Muscidae</taxon>
        <taxon>Musca</taxon>
    </lineage>
</organism>
<dbReference type="PANTHER" id="PTHR11012">
    <property type="entry name" value="PROTEIN KINASE-LIKE DOMAIN-CONTAINING"/>
    <property type="match status" value="1"/>
</dbReference>
<dbReference type="SUPFAM" id="SSF56112">
    <property type="entry name" value="Protein kinase-like (PK-like)"/>
    <property type="match status" value="2"/>
</dbReference>
<accession>A0A1I8MLD3</accession>
<dbReference type="SMART" id="SM00587">
    <property type="entry name" value="CHK"/>
    <property type="match status" value="2"/>
</dbReference>
<protein>
    <recommendedName>
        <fullName evidence="1">CHK kinase-like domain-containing protein</fullName>
    </recommendedName>
</protein>
<dbReference type="InterPro" id="IPR015897">
    <property type="entry name" value="CHK_kinase-like"/>
</dbReference>
<evidence type="ECO:0000313" key="2">
    <source>
        <dbReference type="EnsemblMetazoa" id="MDOA006141-PB"/>
    </source>
</evidence>
<dbReference type="EnsemblMetazoa" id="MDOA006141-RB">
    <property type="protein sequence ID" value="MDOA006141-PB"/>
    <property type="gene ID" value="MDOA006141"/>
</dbReference>
<dbReference type="VEuPathDB" id="VectorBase:MDOMA2_006893"/>
<sequence length="908" mass="104524">MNGKSENNKHVTAPVVPSWIKSHLFVDILKEIEPEFLSIQEFNVGGALSPGENYASIMLKVDIVIKLKVLHDNELFQELMQTYNMFDVESGIYGDVIPELEHILADAGVNVRFGPKSYRLPTNETHILLENLKDMGFRNANRLEGLDMTHVKSVLTKLAYWHAASAMRVVQKGPYPDLYSAGYFRSECYDMMKEMFDSSTKMLLECIREYSNSNLYYDKVAKLQHRVTDELFKVTQNHSADVGDIDAEEEFKVLNHGDAWSNNIMFKYNDETGELLETYLVDYQLPSYSSPAQDILYFILTSCKYEIKLQDFDFMIAFYHKLLAENLRLLKYPKKIPTLRDVHCMIFKYGIWGYVSITNVMAPVLCEPSDSANLDNFISETDDGLAFKRQMYSNERYRKHVEAILPWLLNRGLLDCYSTATSVMAAVLCDPTENASIDNFVGESDAGLAFKRQMYSNPRYRKHLEAILPWLYYRGYKFNRLGVITIQSMGAKNNNNSDDTPSIVPKWIEARLFEGALKVVESEFKEIVDFKAKGALAPGENYCTIMLKADFIIKLKDESTKPLSFMLKVGHDTDLFREMMEGHNIFGAETGMYREVVPELEKIYSDAGVNVKFGAKSYTLATDQSYILLENLKEKGFRNANRLDGLDMEHTKCVLEKMAQWHAASAVRAASKGMYSDLYSEGYIRPKSFDLIKGMYESSEKIFLECVKEYSNSDLYYGKVVEMYQKVAVEMFKTADTKHDSEFSVLNHGDAWVNNIMFCHDEETGKILETYFVDYQIPRYASPAQDLWYFILSSAQYEIKLQQFDFLVAFYHQHLEKNLKLLKYPNKIPSLKDLHLMLYKDGIWAFSTVTGVMSAVLCDPNENASLDNFMGESDAGAAFKRQMYSNPRYRKHMEAILPWLLYRGLLDY</sequence>
<dbReference type="Pfam" id="PF02958">
    <property type="entry name" value="EcKL"/>
    <property type="match status" value="2"/>
</dbReference>